<dbReference type="Proteomes" id="UP000585474">
    <property type="component" value="Unassembled WGS sequence"/>
</dbReference>
<keyword evidence="4 6" id="KW-0804">Transcription</keyword>
<evidence type="ECO:0000256" key="7">
    <source>
        <dbReference type="SAM" id="MobiDB-lite"/>
    </source>
</evidence>
<feature type="domain" description="OVATE" evidence="8">
    <location>
        <begin position="108"/>
        <end position="168"/>
    </location>
</feature>
<organism evidence="9 10">
    <name type="scientific">Actinidia rufa</name>
    <dbReference type="NCBI Taxonomy" id="165716"/>
    <lineage>
        <taxon>Eukaryota</taxon>
        <taxon>Viridiplantae</taxon>
        <taxon>Streptophyta</taxon>
        <taxon>Embryophyta</taxon>
        <taxon>Tracheophyta</taxon>
        <taxon>Spermatophyta</taxon>
        <taxon>Magnoliopsida</taxon>
        <taxon>eudicotyledons</taxon>
        <taxon>Gunneridae</taxon>
        <taxon>Pentapetalae</taxon>
        <taxon>asterids</taxon>
        <taxon>Ericales</taxon>
        <taxon>Actinidiaceae</taxon>
        <taxon>Actinidia</taxon>
    </lineage>
</organism>
<feature type="region of interest" description="Disordered" evidence="7">
    <location>
        <begin position="78"/>
        <end position="105"/>
    </location>
</feature>
<dbReference type="OrthoDB" id="689823at2759"/>
<comment type="subcellular location">
    <subcellularLocation>
        <location evidence="1 6">Nucleus</location>
    </subcellularLocation>
</comment>
<evidence type="ECO:0000313" key="10">
    <source>
        <dbReference type="Proteomes" id="UP000585474"/>
    </source>
</evidence>
<dbReference type="Pfam" id="PF04844">
    <property type="entry name" value="Ovate"/>
    <property type="match status" value="1"/>
</dbReference>
<comment type="function">
    <text evidence="6">Transcriptional repressor that regulates multiple aspects of plant growth and development.</text>
</comment>
<keyword evidence="3 6" id="KW-0805">Transcription regulation</keyword>
<protein>
    <recommendedName>
        <fullName evidence="6">Transcription repressor</fullName>
    </recommendedName>
    <alternativeName>
        <fullName evidence="6">Ovate family protein</fullName>
    </alternativeName>
</protein>
<reference evidence="9 10" key="1">
    <citation type="submission" date="2019-07" db="EMBL/GenBank/DDBJ databases">
        <title>De Novo Assembly of kiwifruit Actinidia rufa.</title>
        <authorList>
            <person name="Sugita-Konishi S."/>
            <person name="Sato K."/>
            <person name="Mori E."/>
            <person name="Abe Y."/>
            <person name="Kisaki G."/>
            <person name="Hamano K."/>
            <person name="Suezawa K."/>
            <person name="Otani M."/>
            <person name="Fukuda T."/>
            <person name="Manabe T."/>
            <person name="Gomi K."/>
            <person name="Tabuchi M."/>
            <person name="Akimitsu K."/>
            <person name="Kataoka I."/>
        </authorList>
    </citation>
    <scope>NUCLEOTIDE SEQUENCE [LARGE SCALE GENOMIC DNA]</scope>
    <source>
        <strain evidence="10">cv. Fuchu</strain>
    </source>
</reference>
<dbReference type="PANTHER" id="PTHR33057">
    <property type="entry name" value="TRANSCRIPTION REPRESSOR OFP7-RELATED"/>
    <property type="match status" value="1"/>
</dbReference>
<evidence type="ECO:0000256" key="6">
    <source>
        <dbReference type="RuleBase" id="RU367028"/>
    </source>
</evidence>
<comment type="caution">
    <text evidence="9">The sequence shown here is derived from an EMBL/GenBank/DDBJ whole genome shotgun (WGS) entry which is preliminary data.</text>
</comment>
<evidence type="ECO:0000313" key="9">
    <source>
        <dbReference type="EMBL" id="GFY97941.1"/>
    </source>
</evidence>
<gene>
    <name evidence="9" type="ORF">Acr_12g0004820</name>
</gene>
<dbReference type="EMBL" id="BJWL01000012">
    <property type="protein sequence ID" value="GFY97941.1"/>
    <property type="molecule type" value="Genomic_DNA"/>
</dbReference>
<dbReference type="GO" id="GO:0045892">
    <property type="term" value="P:negative regulation of DNA-templated transcription"/>
    <property type="evidence" value="ECO:0007669"/>
    <property type="project" value="UniProtKB-UniRule"/>
</dbReference>
<sequence length="250" mass="27316">MGKKMNLPLLFKIPPTPNTATNTPSWPWPYCGTLKTLSFRADDNPPAPCPEDSGAGGDEAVEAVIRGVRETERLFFEPGETRSILGREPKSGDDDRPDHGGGDGPLVVAMDSMDPHADFKRSMEEMVEAHGLKESWDGLEELLCWFLRANGKPNHGYIVGAFVDLLVDLAFASSNPISSSSSISPSSCSDIEEDHDRCCSTTTTTNSPLSFSFSTSCTTSHCLSSLDAEDEIERKQWIVVYEIIVFGCFD</sequence>
<dbReference type="PANTHER" id="PTHR33057:SF98">
    <property type="entry name" value="TRANSCRIPTION REPRESSOR OFP18"/>
    <property type="match status" value="1"/>
</dbReference>
<dbReference type="PROSITE" id="PS51754">
    <property type="entry name" value="OVATE"/>
    <property type="match status" value="1"/>
</dbReference>
<keyword evidence="5 6" id="KW-0539">Nucleus</keyword>
<evidence type="ECO:0000256" key="5">
    <source>
        <dbReference type="ARBA" id="ARBA00023242"/>
    </source>
</evidence>
<dbReference type="InterPro" id="IPR038933">
    <property type="entry name" value="Ovate"/>
</dbReference>
<dbReference type="NCBIfam" id="TIGR01568">
    <property type="entry name" value="A_thal_3678"/>
    <property type="match status" value="1"/>
</dbReference>
<proteinExistence type="predicted"/>
<accession>A0A7J0FGY5</accession>
<evidence type="ECO:0000259" key="8">
    <source>
        <dbReference type="PROSITE" id="PS51754"/>
    </source>
</evidence>
<evidence type="ECO:0000256" key="2">
    <source>
        <dbReference type="ARBA" id="ARBA00022491"/>
    </source>
</evidence>
<dbReference type="GO" id="GO:0005634">
    <property type="term" value="C:nucleus"/>
    <property type="evidence" value="ECO:0007669"/>
    <property type="project" value="UniProtKB-SubCell"/>
</dbReference>
<keyword evidence="2 6" id="KW-0678">Repressor</keyword>
<dbReference type="InterPro" id="IPR006458">
    <property type="entry name" value="Ovate_C"/>
</dbReference>
<feature type="compositionally biased region" description="Basic and acidic residues" evidence="7">
    <location>
        <begin position="85"/>
        <end position="101"/>
    </location>
</feature>
<evidence type="ECO:0000256" key="4">
    <source>
        <dbReference type="ARBA" id="ARBA00023163"/>
    </source>
</evidence>
<dbReference type="AlphaFoldDB" id="A0A7J0FGY5"/>
<evidence type="ECO:0000256" key="3">
    <source>
        <dbReference type="ARBA" id="ARBA00023015"/>
    </source>
</evidence>
<name>A0A7J0FGY5_9ERIC</name>
<evidence type="ECO:0000256" key="1">
    <source>
        <dbReference type="ARBA" id="ARBA00004123"/>
    </source>
</evidence>
<keyword evidence="10" id="KW-1185">Reference proteome</keyword>